<dbReference type="GO" id="GO:0016579">
    <property type="term" value="P:protein deubiquitination"/>
    <property type="evidence" value="ECO:0007669"/>
    <property type="project" value="TreeGrafter"/>
</dbReference>
<feature type="domain" description="OTU" evidence="2">
    <location>
        <begin position="187"/>
        <end position="326"/>
    </location>
</feature>
<dbReference type="PANTHER" id="PTHR12419">
    <property type="entry name" value="OTU DOMAIN CONTAINING PROTEIN"/>
    <property type="match status" value="1"/>
</dbReference>
<feature type="region of interest" description="Disordered" evidence="1">
    <location>
        <begin position="70"/>
        <end position="108"/>
    </location>
</feature>
<dbReference type="Gene3D" id="3.90.70.80">
    <property type="match status" value="1"/>
</dbReference>
<gene>
    <name evidence="3" type="ORF">POCULU_LOCUS404</name>
</gene>
<evidence type="ECO:0000259" key="2">
    <source>
        <dbReference type="PROSITE" id="PS50802"/>
    </source>
</evidence>
<comment type="caution">
    <text evidence="3">The sequence shown here is derived from an EMBL/GenBank/DDBJ whole genome shotgun (WGS) entry which is preliminary data.</text>
</comment>
<dbReference type="PANTHER" id="PTHR12419:SF10">
    <property type="entry name" value="DEUBIQUITINASE OTUD6B"/>
    <property type="match status" value="1"/>
</dbReference>
<dbReference type="Pfam" id="PF02338">
    <property type="entry name" value="OTU"/>
    <property type="match status" value="1"/>
</dbReference>
<name>A0A9N8VR49_9GLOM</name>
<organism evidence="3 4">
    <name type="scientific">Paraglomus occultum</name>
    <dbReference type="NCBI Taxonomy" id="144539"/>
    <lineage>
        <taxon>Eukaryota</taxon>
        <taxon>Fungi</taxon>
        <taxon>Fungi incertae sedis</taxon>
        <taxon>Mucoromycota</taxon>
        <taxon>Glomeromycotina</taxon>
        <taxon>Glomeromycetes</taxon>
        <taxon>Paraglomerales</taxon>
        <taxon>Paraglomeraceae</taxon>
        <taxon>Paraglomus</taxon>
    </lineage>
</organism>
<feature type="region of interest" description="Disordered" evidence="1">
    <location>
        <begin position="1"/>
        <end position="34"/>
    </location>
</feature>
<evidence type="ECO:0000256" key="1">
    <source>
        <dbReference type="SAM" id="MobiDB-lite"/>
    </source>
</evidence>
<dbReference type="GO" id="GO:0004843">
    <property type="term" value="F:cysteine-type deubiquitinase activity"/>
    <property type="evidence" value="ECO:0007669"/>
    <property type="project" value="TreeGrafter"/>
</dbReference>
<dbReference type="SUPFAM" id="SSF54001">
    <property type="entry name" value="Cysteine proteinases"/>
    <property type="match status" value="1"/>
</dbReference>
<sequence>MFAPVNTQDPSVIDETKSSSTSIEESYDDLISRHKNERKQLISRITALKKSAGNKKRKKEIQAEVAKLENDLQERHKQEIKEHQMKYGVMNEDKKKEDNNSDQDESNEDITDILLARINAKQVEESPRQPAPPPQQDRRKKQSRRQRRQERRRLEMQDQDSDEAADQVNKQEIEKNAMAELTKSMGLTIKEIAPNGHCLYNAISDQLLLQHNIPIDYKQLRGKVAAYMRENSDDFLPYLASQTGEICSKEQFEEYCNGIENTAVWGGDLEISAIAKLYKIPIHVVQVGAPLLKFSDDEFRDKEPIFLSYHKYMYGLGAHYNSLNKY</sequence>
<accession>A0A9N8VR49</accession>
<proteinExistence type="predicted"/>
<dbReference type="InterPro" id="IPR003323">
    <property type="entry name" value="OTU_dom"/>
</dbReference>
<dbReference type="OrthoDB" id="415023at2759"/>
<keyword evidence="4" id="KW-1185">Reference proteome</keyword>
<dbReference type="InterPro" id="IPR050704">
    <property type="entry name" value="Peptidase_C85-like"/>
</dbReference>
<dbReference type="AlphaFoldDB" id="A0A9N8VR49"/>
<reference evidence="3" key="1">
    <citation type="submission" date="2021-06" db="EMBL/GenBank/DDBJ databases">
        <authorList>
            <person name="Kallberg Y."/>
            <person name="Tangrot J."/>
            <person name="Rosling A."/>
        </authorList>
    </citation>
    <scope>NUCLEOTIDE SEQUENCE</scope>
    <source>
        <strain evidence="3">IA702</strain>
    </source>
</reference>
<feature type="region of interest" description="Disordered" evidence="1">
    <location>
        <begin position="122"/>
        <end position="167"/>
    </location>
</feature>
<evidence type="ECO:0000313" key="3">
    <source>
        <dbReference type="EMBL" id="CAG8458014.1"/>
    </source>
</evidence>
<dbReference type="CDD" id="cd22748">
    <property type="entry name" value="OTU_OTUD6-like"/>
    <property type="match status" value="1"/>
</dbReference>
<dbReference type="PROSITE" id="PS50802">
    <property type="entry name" value="OTU"/>
    <property type="match status" value="1"/>
</dbReference>
<feature type="compositionally biased region" description="Basic and acidic residues" evidence="1">
    <location>
        <begin position="70"/>
        <end position="99"/>
    </location>
</feature>
<dbReference type="Proteomes" id="UP000789572">
    <property type="component" value="Unassembled WGS sequence"/>
</dbReference>
<evidence type="ECO:0000313" key="4">
    <source>
        <dbReference type="Proteomes" id="UP000789572"/>
    </source>
</evidence>
<feature type="compositionally biased region" description="Basic residues" evidence="1">
    <location>
        <begin position="138"/>
        <end position="151"/>
    </location>
</feature>
<dbReference type="EMBL" id="CAJVPJ010000020">
    <property type="protein sequence ID" value="CAG8458014.1"/>
    <property type="molecule type" value="Genomic_DNA"/>
</dbReference>
<feature type="compositionally biased region" description="Polar residues" evidence="1">
    <location>
        <begin position="1"/>
        <end position="10"/>
    </location>
</feature>
<protein>
    <submittedName>
        <fullName evidence="3">9819_t:CDS:1</fullName>
    </submittedName>
</protein>
<dbReference type="InterPro" id="IPR038765">
    <property type="entry name" value="Papain-like_cys_pep_sf"/>
</dbReference>